<evidence type="ECO:0000313" key="1">
    <source>
        <dbReference type="EMBL" id="KAF2605946.1"/>
    </source>
</evidence>
<dbReference type="AlphaFoldDB" id="A0A8S9LKP6"/>
<accession>A0A8S9LKP6</accession>
<gene>
    <name evidence="1" type="ORF">F2Q68_00046144</name>
</gene>
<protein>
    <submittedName>
        <fullName evidence="1">Uncharacterized protein</fullName>
    </submittedName>
</protein>
<proteinExistence type="predicted"/>
<dbReference type="EMBL" id="QGKW02000276">
    <property type="protein sequence ID" value="KAF2605946.1"/>
    <property type="molecule type" value="Genomic_DNA"/>
</dbReference>
<organism evidence="1 2">
    <name type="scientific">Brassica cretica</name>
    <name type="common">Mustard</name>
    <dbReference type="NCBI Taxonomy" id="69181"/>
    <lineage>
        <taxon>Eukaryota</taxon>
        <taxon>Viridiplantae</taxon>
        <taxon>Streptophyta</taxon>
        <taxon>Embryophyta</taxon>
        <taxon>Tracheophyta</taxon>
        <taxon>Spermatophyta</taxon>
        <taxon>Magnoliopsida</taxon>
        <taxon>eudicotyledons</taxon>
        <taxon>Gunneridae</taxon>
        <taxon>Pentapetalae</taxon>
        <taxon>rosids</taxon>
        <taxon>malvids</taxon>
        <taxon>Brassicales</taxon>
        <taxon>Brassicaceae</taxon>
        <taxon>Brassiceae</taxon>
        <taxon>Brassica</taxon>
    </lineage>
</organism>
<evidence type="ECO:0000313" key="2">
    <source>
        <dbReference type="Proteomes" id="UP000712281"/>
    </source>
</evidence>
<reference evidence="1" key="1">
    <citation type="submission" date="2019-12" db="EMBL/GenBank/DDBJ databases">
        <title>Genome sequencing and annotation of Brassica cretica.</title>
        <authorList>
            <person name="Studholme D.J."/>
            <person name="Sarris P.F."/>
        </authorList>
    </citation>
    <scope>NUCLEOTIDE SEQUENCE</scope>
    <source>
        <strain evidence="1">PFS-001/15</strain>
        <tissue evidence="1">Leaf</tissue>
    </source>
</reference>
<name>A0A8S9LKP6_BRACR</name>
<dbReference type="Proteomes" id="UP000712281">
    <property type="component" value="Unassembled WGS sequence"/>
</dbReference>
<sequence>MEGNFFRSDAQQAHEDGFLETSSLHYELSPNPDAPEAYAHVTAYRILLTAANNVTVTGEPD</sequence>
<comment type="caution">
    <text evidence="1">The sequence shown here is derived from an EMBL/GenBank/DDBJ whole genome shotgun (WGS) entry which is preliminary data.</text>
</comment>